<proteinExistence type="predicted"/>
<protein>
    <submittedName>
        <fullName evidence="2">Uncharacterized protein</fullName>
    </submittedName>
</protein>
<sequence>MNIPTPNPGCGTVKLRLAISLDMGGRRSGPVNKIQPTRPSFRQPDLWEEHGWRDSETTPLGPGDTNKEMNIQLAQNCCLSVRAMQHFFLPSFFRASLRISSRVQFVPKNNNGTQPFSALLIPPNEGTKAIFVPKGLFSPSGVALLRRTPTWGVEPDCRVRAVLCPSASPQPRVWQVLPDTWPRVFPWGSMTGSRLSSVVLLPPSGLC</sequence>
<dbReference type="Proteomes" id="UP000283841">
    <property type="component" value="Unassembled WGS sequence"/>
</dbReference>
<evidence type="ECO:0000313" key="3">
    <source>
        <dbReference type="Proteomes" id="UP000283841"/>
    </source>
</evidence>
<gene>
    <name evidence="2" type="ORF">C8Q69DRAFT_45483</name>
</gene>
<accession>A0A443I7J7</accession>
<dbReference type="EMBL" id="RCNU01000001">
    <property type="protein sequence ID" value="RWR00033.1"/>
    <property type="molecule type" value="Genomic_DNA"/>
</dbReference>
<dbReference type="AlphaFoldDB" id="A0A443I7J7"/>
<comment type="caution">
    <text evidence="2">The sequence shown here is derived from an EMBL/GenBank/DDBJ whole genome shotgun (WGS) entry which is preliminary data.</text>
</comment>
<evidence type="ECO:0000256" key="1">
    <source>
        <dbReference type="SAM" id="MobiDB-lite"/>
    </source>
</evidence>
<name>A0A443I7J7_BYSSP</name>
<feature type="region of interest" description="Disordered" evidence="1">
    <location>
        <begin position="26"/>
        <end position="64"/>
    </location>
</feature>
<evidence type="ECO:0000313" key="2">
    <source>
        <dbReference type="EMBL" id="RWR00033.1"/>
    </source>
</evidence>
<reference evidence="2 3" key="1">
    <citation type="journal article" date="2018" name="Front. Microbiol.">
        <title>Genomic and genetic insights into a cosmopolitan fungus, Paecilomyces variotii (Eurotiales).</title>
        <authorList>
            <person name="Urquhart A.S."/>
            <person name="Mondo S.J."/>
            <person name="Makela M.R."/>
            <person name="Hane J.K."/>
            <person name="Wiebenga A."/>
            <person name="He G."/>
            <person name="Mihaltcheva S."/>
            <person name="Pangilinan J."/>
            <person name="Lipzen A."/>
            <person name="Barry K."/>
            <person name="de Vries R.P."/>
            <person name="Grigoriev I.V."/>
            <person name="Idnurm A."/>
        </authorList>
    </citation>
    <scope>NUCLEOTIDE SEQUENCE [LARGE SCALE GENOMIC DNA]</scope>
    <source>
        <strain evidence="2 3">CBS 101075</strain>
    </source>
</reference>
<organism evidence="2 3">
    <name type="scientific">Byssochlamys spectabilis</name>
    <name type="common">Paecilomyces variotii</name>
    <dbReference type="NCBI Taxonomy" id="264951"/>
    <lineage>
        <taxon>Eukaryota</taxon>
        <taxon>Fungi</taxon>
        <taxon>Dikarya</taxon>
        <taxon>Ascomycota</taxon>
        <taxon>Pezizomycotina</taxon>
        <taxon>Eurotiomycetes</taxon>
        <taxon>Eurotiomycetidae</taxon>
        <taxon>Eurotiales</taxon>
        <taxon>Thermoascaceae</taxon>
        <taxon>Paecilomyces</taxon>
    </lineage>
</organism>
<dbReference type="GeneID" id="39599011"/>
<feature type="compositionally biased region" description="Basic and acidic residues" evidence="1">
    <location>
        <begin position="45"/>
        <end position="56"/>
    </location>
</feature>
<keyword evidence="3" id="KW-1185">Reference proteome</keyword>
<dbReference type="VEuPathDB" id="FungiDB:C8Q69DRAFT_45483"/>
<dbReference type="RefSeq" id="XP_028489677.1">
    <property type="nucleotide sequence ID" value="XM_028629734.1"/>
</dbReference>